<comment type="caution">
    <text evidence="1">The sequence shown here is derived from an EMBL/GenBank/DDBJ whole genome shotgun (WGS) entry which is preliminary data.</text>
</comment>
<proteinExistence type="predicted"/>
<sequence>MLDSDLRRPGRDWARPGCDVLAVKKRGIHANGLVSKPFTRVYFMQHIEYIERTWFVTQRPTLTCVLYRITKVFRVQLALHQRK</sequence>
<evidence type="ECO:0000313" key="2">
    <source>
        <dbReference type="Proteomes" id="UP001066276"/>
    </source>
</evidence>
<protein>
    <submittedName>
        <fullName evidence="1">Uncharacterized protein</fullName>
    </submittedName>
</protein>
<reference evidence="1" key="1">
    <citation type="journal article" date="2022" name="bioRxiv">
        <title>Sequencing and chromosome-scale assembly of the giantPleurodeles waltlgenome.</title>
        <authorList>
            <person name="Brown T."/>
            <person name="Elewa A."/>
            <person name="Iarovenko S."/>
            <person name="Subramanian E."/>
            <person name="Araus A.J."/>
            <person name="Petzold A."/>
            <person name="Susuki M."/>
            <person name="Suzuki K.-i.T."/>
            <person name="Hayashi T."/>
            <person name="Toyoda A."/>
            <person name="Oliveira C."/>
            <person name="Osipova E."/>
            <person name="Leigh N.D."/>
            <person name="Simon A."/>
            <person name="Yun M.H."/>
        </authorList>
    </citation>
    <scope>NUCLEOTIDE SEQUENCE</scope>
    <source>
        <strain evidence="1">20211129_DDA</strain>
        <tissue evidence="1">Liver</tissue>
    </source>
</reference>
<organism evidence="1 2">
    <name type="scientific">Pleurodeles waltl</name>
    <name type="common">Iberian ribbed newt</name>
    <dbReference type="NCBI Taxonomy" id="8319"/>
    <lineage>
        <taxon>Eukaryota</taxon>
        <taxon>Metazoa</taxon>
        <taxon>Chordata</taxon>
        <taxon>Craniata</taxon>
        <taxon>Vertebrata</taxon>
        <taxon>Euteleostomi</taxon>
        <taxon>Amphibia</taxon>
        <taxon>Batrachia</taxon>
        <taxon>Caudata</taxon>
        <taxon>Salamandroidea</taxon>
        <taxon>Salamandridae</taxon>
        <taxon>Pleurodelinae</taxon>
        <taxon>Pleurodeles</taxon>
    </lineage>
</organism>
<dbReference type="EMBL" id="JANPWB010000011">
    <property type="protein sequence ID" value="KAJ1123846.1"/>
    <property type="molecule type" value="Genomic_DNA"/>
</dbReference>
<gene>
    <name evidence="1" type="ORF">NDU88_002313</name>
</gene>
<keyword evidence="2" id="KW-1185">Reference proteome</keyword>
<dbReference type="Proteomes" id="UP001066276">
    <property type="component" value="Chromosome 7"/>
</dbReference>
<accession>A0AAV7P6D9</accession>
<name>A0AAV7P6D9_PLEWA</name>
<dbReference type="AlphaFoldDB" id="A0AAV7P6D9"/>
<evidence type="ECO:0000313" key="1">
    <source>
        <dbReference type="EMBL" id="KAJ1123846.1"/>
    </source>
</evidence>